<sequence>MELIFAEYYRSQRIPADDPQIIYLFSIGRGLAAHYNPAYVHVIAAPQGQGQQARDWIVSNSTISELDTEFRNMEKPVSAEEEQVGVDRLLDQVAQKTLSWAKVQFAGRLQPRANYYCRYRGQHCASEGDCTRIRTFDHTICRCGYDYVCVTDDEPVPPYPCHIGISCVG</sequence>
<dbReference type="AlphaFoldDB" id="A0AA39LBU4"/>
<gene>
    <name evidence="1" type="ORF">NLU13_1464</name>
</gene>
<evidence type="ECO:0000313" key="2">
    <source>
        <dbReference type="Proteomes" id="UP001175261"/>
    </source>
</evidence>
<dbReference type="Proteomes" id="UP001175261">
    <property type="component" value="Unassembled WGS sequence"/>
</dbReference>
<comment type="caution">
    <text evidence="1">The sequence shown here is derived from an EMBL/GenBank/DDBJ whole genome shotgun (WGS) entry which is preliminary data.</text>
</comment>
<accession>A0AA39LBU4</accession>
<name>A0AA39LBU4_SARSR</name>
<reference evidence="1" key="1">
    <citation type="submission" date="2022-10" db="EMBL/GenBank/DDBJ databases">
        <title>Determination and structural analysis of whole genome sequence of Sarocladium strictum F4-1.</title>
        <authorList>
            <person name="Hu L."/>
            <person name="Jiang Y."/>
        </authorList>
    </citation>
    <scope>NUCLEOTIDE SEQUENCE</scope>
    <source>
        <strain evidence="1">F4-1</strain>
    </source>
</reference>
<dbReference type="EMBL" id="JAPDFR010000001">
    <property type="protein sequence ID" value="KAK0391966.1"/>
    <property type="molecule type" value="Genomic_DNA"/>
</dbReference>
<keyword evidence="2" id="KW-1185">Reference proteome</keyword>
<protein>
    <submittedName>
        <fullName evidence="1">Uncharacterized protein</fullName>
    </submittedName>
</protein>
<organism evidence="1 2">
    <name type="scientific">Sarocladium strictum</name>
    <name type="common">Black bundle disease fungus</name>
    <name type="synonym">Acremonium strictum</name>
    <dbReference type="NCBI Taxonomy" id="5046"/>
    <lineage>
        <taxon>Eukaryota</taxon>
        <taxon>Fungi</taxon>
        <taxon>Dikarya</taxon>
        <taxon>Ascomycota</taxon>
        <taxon>Pezizomycotina</taxon>
        <taxon>Sordariomycetes</taxon>
        <taxon>Hypocreomycetidae</taxon>
        <taxon>Hypocreales</taxon>
        <taxon>Sarocladiaceae</taxon>
        <taxon>Sarocladium</taxon>
    </lineage>
</organism>
<evidence type="ECO:0000313" key="1">
    <source>
        <dbReference type="EMBL" id="KAK0391966.1"/>
    </source>
</evidence>
<proteinExistence type="predicted"/>